<organism evidence="5 6">
    <name type="scientific">Micractinium conductrix</name>
    <dbReference type="NCBI Taxonomy" id="554055"/>
    <lineage>
        <taxon>Eukaryota</taxon>
        <taxon>Viridiplantae</taxon>
        <taxon>Chlorophyta</taxon>
        <taxon>core chlorophytes</taxon>
        <taxon>Trebouxiophyceae</taxon>
        <taxon>Chlorellales</taxon>
        <taxon>Chlorellaceae</taxon>
        <taxon>Chlorella clade</taxon>
        <taxon>Micractinium</taxon>
    </lineage>
</organism>
<dbReference type="InterPro" id="IPR050430">
    <property type="entry name" value="Peptidase_S1"/>
</dbReference>
<dbReference type="Gene3D" id="2.40.10.10">
    <property type="entry name" value="Trypsin-like serine proteases"/>
    <property type="match status" value="1"/>
</dbReference>
<dbReference type="InterPro" id="IPR033116">
    <property type="entry name" value="TRYPSIN_SER"/>
</dbReference>
<dbReference type="InterPro" id="IPR018114">
    <property type="entry name" value="TRYPSIN_HIS"/>
</dbReference>
<dbReference type="CDD" id="cd00190">
    <property type="entry name" value="Tryp_SPc"/>
    <property type="match status" value="1"/>
</dbReference>
<evidence type="ECO:0000256" key="2">
    <source>
        <dbReference type="ARBA" id="ARBA00023157"/>
    </source>
</evidence>
<dbReference type="GO" id="GO:0006508">
    <property type="term" value="P:proteolysis"/>
    <property type="evidence" value="ECO:0007669"/>
    <property type="project" value="UniProtKB-KW"/>
</dbReference>
<evidence type="ECO:0000259" key="4">
    <source>
        <dbReference type="PROSITE" id="PS50240"/>
    </source>
</evidence>
<dbReference type="InterPro" id="IPR043504">
    <property type="entry name" value="Peptidase_S1_PA_chymotrypsin"/>
</dbReference>
<dbReference type="GO" id="GO:0004252">
    <property type="term" value="F:serine-type endopeptidase activity"/>
    <property type="evidence" value="ECO:0007669"/>
    <property type="project" value="InterPro"/>
</dbReference>
<evidence type="ECO:0000313" key="5">
    <source>
        <dbReference type="EMBL" id="PSC71369.1"/>
    </source>
</evidence>
<dbReference type="EMBL" id="LHPF02000015">
    <property type="protein sequence ID" value="PSC71369.1"/>
    <property type="molecule type" value="Genomic_DNA"/>
</dbReference>
<proteinExistence type="inferred from homology"/>
<evidence type="ECO:0000256" key="3">
    <source>
        <dbReference type="RuleBase" id="RU363034"/>
    </source>
</evidence>
<comment type="caution">
    <text evidence="5">The sequence shown here is derived from an EMBL/GenBank/DDBJ whole genome shotgun (WGS) entry which is preliminary data.</text>
</comment>
<accession>A0A2P6VBA4</accession>
<dbReference type="PROSITE" id="PS00134">
    <property type="entry name" value="TRYPSIN_HIS"/>
    <property type="match status" value="1"/>
</dbReference>
<keyword evidence="3" id="KW-0720">Serine protease</keyword>
<keyword evidence="6" id="KW-1185">Reference proteome</keyword>
<name>A0A2P6VBA4_9CHLO</name>
<keyword evidence="3" id="KW-0378">Hydrolase</keyword>
<sequence>MVNLRPNDNTIDPLFNFCGGSLIHPRIVLTAAHCVINDTTGELKPPERNLPLAYIGNYDKQRDKAGSFEMRRVVRTVAHPQFEYIDRWSTWQDQWNNDVALLLLDAPSTRRPVALPPQMGKPKLPLAPRTGVNVMGWGRIAYDPPKSPNILQQATLQLLPLKDCDFRWYPIAFSSPKNTMLCAGNEPLYLNATCQGDSGGPLFKPGGAPDGRDLLIGATSWGPVGCTARPNVYTNVAQLRDWIDATIEELLYAELAGWVRGSPTVRGFDGSKRMQRGVAGAKLNILQDKRFALGGQLRQAYPTSNSTVLGSVLFKWADQVFFDARAGSIAVRLNGKVIRPGSTLKIRRGSLHYPSAKARTDRQVTLQQPGLTVTATQRYFAKRRRYATWLDVTVTLTKQPLAPVSGVLGRSLSKSAQSIGTAPPLMGYIAAQA</sequence>
<dbReference type="Pfam" id="PF00089">
    <property type="entry name" value="Trypsin"/>
    <property type="match status" value="1"/>
</dbReference>
<dbReference type="SUPFAM" id="SSF50494">
    <property type="entry name" value="Trypsin-like serine proteases"/>
    <property type="match status" value="1"/>
</dbReference>
<keyword evidence="2" id="KW-1015">Disulfide bond</keyword>
<dbReference type="Proteomes" id="UP000239649">
    <property type="component" value="Unassembled WGS sequence"/>
</dbReference>
<gene>
    <name evidence="5" type="ORF">C2E20_5283</name>
</gene>
<dbReference type="AlphaFoldDB" id="A0A2P6VBA4"/>
<dbReference type="PROSITE" id="PS00135">
    <property type="entry name" value="TRYPSIN_SER"/>
    <property type="match status" value="1"/>
</dbReference>
<evidence type="ECO:0000313" key="6">
    <source>
        <dbReference type="Proteomes" id="UP000239649"/>
    </source>
</evidence>
<protein>
    <submittedName>
        <fullName evidence="5">Chymotrypsin-like protease CTRL-1</fullName>
    </submittedName>
</protein>
<keyword evidence="3" id="KW-0645">Protease</keyword>
<dbReference type="InterPro" id="IPR009003">
    <property type="entry name" value="Peptidase_S1_PA"/>
</dbReference>
<dbReference type="OrthoDB" id="507950at2759"/>
<dbReference type="SMART" id="SM00020">
    <property type="entry name" value="Tryp_SPc"/>
    <property type="match status" value="1"/>
</dbReference>
<feature type="domain" description="Peptidase S1" evidence="4">
    <location>
        <begin position="1"/>
        <end position="248"/>
    </location>
</feature>
<dbReference type="PANTHER" id="PTHR24276">
    <property type="entry name" value="POLYSERASE-RELATED"/>
    <property type="match status" value="1"/>
</dbReference>
<dbReference type="InterPro" id="IPR001254">
    <property type="entry name" value="Trypsin_dom"/>
</dbReference>
<dbReference type="PRINTS" id="PR00722">
    <property type="entry name" value="CHYMOTRYPSIN"/>
</dbReference>
<reference evidence="5 6" key="1">
    <citation type="journal article" date="2018" name="Plant J.">
        <title>Genome sequences of Chlorella sorokiniana UTEX 1602 and Micractinium conductrix SAG 241.80: implications to maltose excretion by a green alga.</title>
        <authorList>
            <person name="Arriola M.B."/>
            <person name="Velmurugan N."/>
            <person name="Zhang Y."/>
            <person name="Plunkett M.H."/>
            <person name="Hondzo H."/>
            <person name="Barney B.M."/>
        </authorList>
    </citation>
    <scope>NUCLEOTIDE SEQUENCE [LARGE SCALE GENOMIC DNA]</scope>
    <source>
        <strain evidence="5 6">SAG 241.80</strain>
    </source>
</reference>
<dbReference type="STRING" id="554055.A0A2P6VBA4"/>
<dbReference type="InterPro" id="IPR001314">
    <property type="entry name" value="Peptidase_S1A"/>
</dbReference>
<comment type="similarity">
    <text evidence="1">Belongs to the peptidase S1 family.</text>
</comment>
<dbReference type="PANTHER" id="PTHR24276:SF98">
    <property type="entry name" value="FI18310P1-RELATED"/>
    <property type="match status" value="1"/>
</dbReference>
<evidence type="ECO:0000256" key="1">
    <source>
        <dbReference type="ARBA" id="ARBA00007664"/>
    </source>
</evidence>
<dbReference type="PROSITE" id="PS50240">
    <property type="entry name" value="TRYPSIN_DOM"/>
    <property type="match status" value="1"/>
</dbReference>